<keyword evidence="2" id="KW-0479">Metal-binding</keyword>
<dbReference type="Pfam" id="PF17954">
    <property type="entry name" value="Pirin_C_2"/>
    <property type="match status" value="1"/>
</dbReference>
<evidence type="ECO:0000256" key="1">
    <source>
        <dbReference type="ARBA" id="ARBA00008416"/>
    </source>
</evidence>
<organism evidence="6 7">
    <name type="scientific">Aquabacterium commune</name>
    <dbReference type="NCBI Taxonomy" id="70586"/>
    <lineage>
        <taxon>Bacteria</taxon>
        <taxon>Pseudomonadati</taxon>
        <taxon>Pseudomonadota</taxon>
        <taxon>Betaproteobacteria</taxon>
        <taxon>Burkholderiales</taxon>
        <taxon>Aquabacterium</taxon>
    </lineage>
</organism>
<dbReference type="AlphaFoldDB" id="A0A4R6RP21"/>
<keyword evidence="7" id="KW-1185">Reference proteome</keyword>
<gene>
    <name evidence="6" type="ORF">EV672_101510</name>
</gene>
<name>A0A4R6RP21_9BURK</name>
<evidence type="ECO:0008006" key="8">
    <source>
        <dbReference type="Google" id="ProtNLM"/>
    </source>
</evidence>
<dbReference type="CDD" id="cd20311">
    <property type="entry name" value="cupin_Yhhw_C"/>
    <property type="match status" value="1"/>
</dbReference>
<evidence type="ECO:0000313" key="6">
    <source>
        <dbReference type="EMBL" id="TDP88364.1"/>
    </source>
</evidence>
<sequence length="233" mass="25148">MLTLRTSEQRGFADHGWLQSFHSFSFADYFDPAHMGFGPLRVINDDVVAAGRGFGMHGHRDMEIVTYVLQGKLSHKDSLGNGADILPGDVQRMSAGKGIMHSEFNQGLRDPVHLLQIWIEPKDKGGAPSYEQKNFSDADKRGRLRLVASPDGSEGSVTIHADASLRVGLFDGEERAELALDPARKAYVHVARGAIVANGQALKAGDALKLEGEASLTLQGGEQAEVLVFDLAA</sequence>
<proteinExistence type="inferred from homology"/>
<dbReference type="InterPro" id="IPR003829">
    <property type="entry name" value="Pirin_N_dom"/>
</dbReference>
<comment type="caution">
    <text evidence="6">The sequence shown here is derived from an EMBL/GenBank/DDBJ whole genome shotgun (WGS) entry which is preliminary data.</text>
</comment>
<feature type="binding site" evidence="2">
    <location>
        <position position="57"/>
    </location>
    <ligand>
        <name>Fe cation</name>
        <dbReference type="ChEBI" id="CHEBI:24875"/>
    </ligand>
</feature>
<dbReference type="PANTHER" id="PTHR43212">
    <property type="entry name" value="QUERCETIN 2,3-DIOXYGENASE"/>
    <property type="match status" value="1"/>
</dbReference>
<evidence type="ECO:0000256" key="3">
    <source>
        <dbReference type="RuleBase" id="RU003457"/>
    </source>
</evidence>
<evidence type="ECO:0000256" key="2">
    <source>
        <dbReference type="PIRSR" id="PIRSR006232-1"/>
    </source>
</evidence>
<dbReference type="RefSeq" id="WP_133605984.1">
    <property type="nucleotide sequence ID" value="NZ_SNXW01000001.1"/>
</dbReference>
<feature type="binding site" evidence="2">
    <location>
        <position position="103"/>
    </location>
    <ligand>
        <name>Fe cation</name>
        <dbReference type="ChEBI" id="CHEBI:24875"/>
    </ligand>
</feature>
<feature type="binding site" evidence="2">
    <location>
        <position position="101"/>
    </location>
    <ligand>
        <name>Fe cation</name>
        <dbReference type="ChEBI" id="CHEBI:24875"/>
    </ligand>
</feature>
<evidence type="ECO:0000259" key="4">
    <source>
        <dbReference type="Pfam" id="PF02678"/>
    </source>
</evidence>
<dbReference type="EMBL" id="SNXW01000001">
    <property type="protein sequence ID" value="TDP88364.1"/>
    <property type="molecule type" value="Genomic_DNA"/>
</dbReference>
<feature type="domain" description="Pirin N-terminal" evidence="4">
    <location>
        <begin position="6"/>
        <end position="119"/>
    </location>
</feature>
<dbReference type="OrthoDB" id="321327at2"/>
<dbReference type="GO" id="GO:0046872">
    <property type="term" value="F:metal ion binding"/>
    <property type="evidence" value="ECO:0007669"/>
    <property type="project" value="UniProtKB-KW"/>
</dbReference>
<dbReference type="CDD" id="cd02910">
    <property type="entry name" value="cupin_Yhhw_N"/>
    <property type="match status" value="1"/>
</dbReference>
<keyword evidence="2" id="KW-0408">Iron</keyword>
<dbReference type="InterPro" id="IPR014710">
    <property type="entry name" value="RmlC-like_jellyroll"/>
</dbReference>
<dbReference type="InterPro" id="IPR041602">
    <property type="entry name" value="Quercetinase_C"/>
</dbReference>
<dbReference type="Gene3D" id="2.60.120.10">
    <property type="entry name" value="Jelly Rolls"/>
    <property type="match status" value="2"/>
</dbReference>
<comment type="similarity">
    <text evidence="1 3">Belongs to the pirin family.</text>
</comment>
<feature type="binding site" evidence="2">
    <location>
        <position position="59"/>
    </location>
    <ligand>
        <name>Fe cation</name>
        <dbReference type="ChEBI" id="CHEBI:24875"/>
    </ligand>
</feature>
<feature type="domain" description="Quercetin 2,3-dioxygenase C-terminal cupin" evidence="5">
    <location>
        <begin position="146"/>
        <end position="231"/>
    </location>
</feature>
<dbReference type="PANTHER" id="PTHR43212:SF3">
    <property type="entry name" value="QUERCETIN 2,3-DIOXYGENASE"/>
    <property type="match status" value="1"/>
</dbReference>
<dbReference type="SUPFAM" id="SSF51182">
    <property type="entry name" value="RmlC-like cupins"/>
    <property type="match status" value="1"/>
</dbReference>
<accession>A0A4R6RP21</accession>
<reference evidence="6 7" key="1">
    <citation type="submission" date="2019-03" db="EMBL/GenBank/DDBJ databases">
        <title>Genomic Encyclopedia of Type Strains, Phase IV (KMG-IV): sequencing the most valuable type-strain genomes for metagenomic binning, comparative biology and taxonomic classification.</title>
        <authorList>
            <person name="Goeker M."/>
        </authorList>
    </citation>
    <scope>NUCLEOTIDE SEQUENCE [LARGE SCALE GENOMIC DNA]</scope>
    <source>
        <strain evidence="6 7">DSM 11901</strain>
    </source>
</reference>
<dbReference type="Proteomes" id="UP000294593">
    <property type="component" value="Unassembled WGS sequence"/>
</dbReference>
<evidence type="ECO:0000313" key="7">
    <source>
        <dbReference type="Proteomes" id="UP000294593"/>
    </source>
</evidence>
<dbReference type="PIRSF" id="PIRSF006232">
    <property type="entry name" value="Pirin"/>
    <property type="match status" value="1"/>
</dbReference>
<dbReference type="InterPro" id="IPR012093">
    <property type="entry name" value="Pirin"/>
</dbReference>
<protein>
    <recommendedName>
        <fullName evidence="8">Pirin N-terminal domain-containing protein</fullName>
    </recommendedName>
</protein>
<evidence type="ECO:0000259" key="5">
    <source>
        <dbReference type="Pfam" id="PF17954"/>
    </source>
</evidence>
<dbReference type="Pfam" id="PF02678">
    <property type="entry name" value="Pirin"/>
    <property type="match status" value="1"/>
</dbReference>
<dbReference type="InterPro" id="IPR011051">
    <property type="entry name" value="RmlC_Cupin_sf"/>
</dbReference>
<comment type="cofactor">
    <cofactor evidence="2">
        <name>Fe cation</name>
        <dbReference type="ChEBI" id="CHEBI:24875"/>
    </cofactor>
    <text evidence="2">Binds 1 Fe cation per subunit.</text>
</comment>